<dbReference type="InterPro" id="IPR039340">
    <property type="entry name" value="Tfc4/TFIIIC-102/Sfc4"/>
</dbReference>
<proteinExistence type="predicted"/>
<accession>A0A433Q3Q0</accession>
<dbReference type="Proteomes" id="UP000274822">
    <property type="component" value="Unassembled WGS sequence"/>
</dbReference>
<evidence type="ECO:0000313" key="1">
    <source>
        <dbReference type="EMBL" id="RUS24420.1"/>
    </source>
</evidence>
<comment type="caution">
    <text evidence="1">The sequence shown here is derived from an EMBL/GenBank/DDBJ whole genome shotgun (WGS) entry which is preliminary data.</text>
</comment>
<dbReference type="PANTHER" id="PTHR23082">
    <property type="entry name" value="TRANSCRIPTION INITIATION FACTOR IIIC TFIIIC , POLYPEPTIDE 3-RELATED"/>
    <property type="match status" value="1"/>
</dbReference>
<dbReference type="PANTHER" id="PTHR23082:SF0">
    <property type="entry name" value="GENERAL TRANSCRIPTION FACTOR 3C POLYPEPTIDE 3"/>
    <property type="match status" value="1"/>
</dbReference>
<evidence type="ECO:0000313" key="2">
    <source>
        <dbReference type="Proteomes" id="UP000274822"/>
    </source>
</evidence>
<dbReference type="EMBL" id="RBNJ01016087">
    <property type="protein sequence ID" value="RUS24420.1"/>
    <property type="molecule type" value="Genomic_DNA"/>
</dbReference>
<feature type="non-terminal residue" evidence="1">
    <location>
        <position position="141"/>
    </location>
</feature>
<reference evidence="1 2" key="1">
    <citation type="journal article" date="2018" name="New Phytol.">
        <title>Phylogenomics of Endogonaceae and evolution of mycorrhizas within Mucoromycota.</title>
        <authorList>
            <person name="Chang Y."/>
            <person name="Desiro A."/>
            <person name="Na H."/>
            <person name="Sandor L."/>
            <person name="Lipzen A."/>
            <person name="Clum A."/>
            <person name="Barry K."/>
            <person name="Grigoriev I.V."/>
            <person name="Martin F.M."/>
            <person name="Stajich J.E."/>
            <person name="Smith M.E."/>
            <person name="Bonito G."/>
            <person name="Spatafora J.W."/>
        </authorList>
    </citation>
    <scope>NUCLEOTIDE SEQUENCE [LARGE SCALE GENOMIC DNA]</scope>
    <source>
        <strain evidence="1 2">AD002</strain>
    </source>
</reference>
<dbReference type="GO" id="GO:0006383">
    <property type="term" value="P:transcription by RNA polymerase III"/>
    <property type="evidence" value="ECO:0007669"/>
    <property type="project" value="InterPro"/>
</dbReference>
<dbReference type="GO" id="GO:0000127">
    <property type="term" value="C:transcription factor TFIIIC complex"/>
    <property type="evidence" value="ECO:0007669"/>
    <property type="project" value="TreeGrafter"/>
</dbReference>
<dbReference type="AlphaFoldDB" id="A0A433Q3Q0"/>
<protein>
    <submittedName>
        <fullName evidence="1">Uncharacterized protein</fullName>
    </submittedName>
</protein>
<organism evidence="1 2">
    <name type="scientific">Jimgerdemannia flammicorona</name>
    <dbReference type="NCBI Taxonomy" id="994334"/>
    <lineage>
        <taxon>Eukaryota</taxon>
        <taxon>Fungi</taxon>
        <taxon>Fungi incertae sedis</taxon>
        <taxon>Mucoromycota</taxon>
        <taxon>Mucoromycotina</taxon>
        <taxon>Endogonomycetes</taxon>
        <taxon>Endogonales</taxon>
        <taxon>Endogonaceae</taxon>
        <taxon>Jimgerdemannia</taxon>
    </lineage>
</organism>
<name>A0A433Q3Q0_9FUNG</name>
<keyword evidence="2" id="KW-1185">Reference proteome</keyword>
<gene>
    <name evidence="1" type="ORF">BC938DRAFT_473604</name>
</gene>
<sequence>MDQIVENEHRKERSIAGGIVDPEGDVLGLEKEKPIGGGFRPTKPNPVLLALYGHILHCARSYVPATGLTHLAVPHYERVLELPSAREVRRQQGALIEVGGEEDDVDDTDLKHEAAYNLSTIYVTSGSMGLAQMLLRKYCVI</sequence>